<gene>
    <name evidence="2" type="ordered locus">BGP234</name>
</gene>
<protein>
    <submittedName>
        <fullName evidence="2">Uncharacterized protein</fullName>
    </submittedName>
</protein>
<keyword evidence="1" id="KW-1133">Transmembrane helix</keyword>
<sequence length="38" mass="4383">MRKDLNMGNRIVHFMILAAASFGPFIHSFLMQYIQGVK</sequence>
<reference evidence="2" key="2">
    <citation type="submission" date="2004-09" db="EMBL/GenBank/DDBJ databases">
        <authorList>
            <person name="Gloeckner G."/>
            <person name="Schilhabel M."/>
            <person name="Lehmann R."/>
            <person name="Platzer M."/>
        </authorList>
    </citation>
    <scope>NUCLEOTIDE SEQUENCE</scope>
    <source>
        <strain evidence="2">PBi</strain>
    </source>
</reference>
<geneLocation type="plasmid" evidence="3">
    <name>15</name>
</geneLocation>
<proteinExistence type="predicted"/>
<keyword evidence="1" id="KW-0812">Transmembrane</keyword>
<accession>A0A7I6GXS3</accession>
<keyword evidence="1" id="KW-0472">Membrane</keyword>
<evidence type="ECO:0000313" key="2">
    <source>
        <dbReference type="EMBL" id="AAU86085.1"/>
    </source>
</evidence>
<evidence type="ECO:0000256" key="1">
    <source>
        <dbReference type="SAM" id="Phobius"/>
    </source>
</evidence>
<reference evidence="2" key="1">
    <citation type="journal article" date="2004" name="Nucleic Acids Res.">
        <title>Comparative analysis of the Borrelia garinii genome.</title>
        <authorList>
            <person name="Glockner G."/>
            <person name="Lehmann R."/>
            <person name="Romualdi A."/>
            <person name="Pradella S."/>
            <person name="Schulte-Spechtel U."/>
            <person name="Schilhabel M."/>
            <person name="Wilske B."/>
            <person name="Suhnel J."/>
            <person name="Platzer M."/>
        </authorList>
    </citation>
    <scope>NUCLEOTIDE SEQUENCE [LARGE SCALE GENOMIC DNA]</scope>
    <source>
        <strain>ATCC BAA-2496 / DSM 23469 / PBi</strain>
        <strain evidence="2">PBi</strain>
        <plasmid>15</plasmid>
    </source>
</reference>
<evidence type="ECO:0000313" key="3">
    <source>
        <dbReference type="Proteomes" id="UP000002276"/>
    </source>
</evidence>
<organism evidence="2">
    <name type="scientific">Borrelia garinii subsp. bavariensis (strain ATCC BAA-2496 / DSM 23469 / PBi)</name>
    <name type="common">Borreliella bavariensis</name>
    <dbReference type="NCBI Taxonomy" id="290434"/>
    <lineage>
        <taxon>Bacteria</taxon>
        <taxon>Pseudomonadati</taxon>
        <taxon>Spirochaetota</taxon>
        <taxon>Spirochaetia</taxon>
        <taxon>Spirochaetales</taxon>
        <taxon>Borreliaceae</taxon>
        <taxon>Borreliella</taxon>
    </lineage>
</organism>
<dbReference type="AlphaFoldDB" id="A0A7I6GXS3"/>
<dbReference type="EMBL" id="AY722929">
    <property type="protein sequence ID" value="AAU86085.1"/>
    <property type="molecule type" value="Genomic_DNA"/>
</dbReference>
<feature type="transmembrane region" description="Helical" evidence="1">
    <location>
        <begin position="12"/>
        <end position="34"/>
    </location>
</feature>
<name>A0A7I6GXS3_BORGP</name>